<gene>
    <name evidence="2" type="ORF">I6G64_07410</name>
    <name evidence="3" type="ORF">NCTC12961_01230</name>
</gene>
<dbReference type="InterPro" id="IPR029060">
    <property type="entry name" value="PIN-like_dom_sf"/>
</dbReference>
<name>A0A2X4UDY8_SERPL</name>
<evidence type="ECO:0000259" key="1">
    <source>
        <dbReference type="Pfam" id="PF01850"/>
    </source>
</evidence>
<dbReference type="Proteomes" id="UP000594967">
    <property type="component" value="Chromosome"/>
</dbReference>
<reference evidence="2 5" key="2">
    <citation type="submission" date="2020-12" db="EMBL/GenBank/DDBJ databases">
        <title>FDA dAtabase for Regulatory Grade micrObial Sequences (FDA-ARGOS): Supporting development and validation of Infectious Disease Dx tests.</title>
        <authorList>
            <person name="Sproer C."/>
            <person name="Gronow S."/>
            <person name="Severitt S."/>
            <person name="Schroder I."/>
            <person name="Tallon L."/>
            <person name="Sadzewicz L."/>
            <person name="Zhao X."/>
            <person name="Boylan J."/>
            <person name="Ott S."/>
            <person name="Bowen H."/>
            <person name="Vavikolanu K."/>
            <person name="Mehta A."/>
            <person name="Aluvathingal J."/>
            <person name="Nadendla S."/>
            <person name="Lowell S."/>
            <person name="Myers T."/>
            <person name="Yan Y."/>
            <person name="Sichtig H."/>
        </authorList>
    </citation>
    <scope>NUCLEOTIDE SEQUENCE [LARGE SCALE GENOMIC DNA]</scope>
    <source>
        <strain evidence="2 5">FDAARGOS_907</strain>
    </source>
</reference>
<sequence>MRRLLLDTHALLWWLVDNASLGPLTRNLIADPNNLVYVSAASVWEISIKQALGKLPVPEDIFDIIEAEDFLSLPIAAFHSQQAGQLPQHHGDPFDRMLIAQSQAEGLTLITADGVFPQYGIRVFDARR</sequence>
<dbReference type="Pfam" id="PF01850">
    <property type="entry name" value="PIN"/>
    <property type="match status" value="1"/>
</dbReference>
<dbReference type="RefSeq" id="WP_063198104.1">
    <property type="nucleotide sequence ID" value="NZ_CAMITG010000006.1"/>
</dbReference>
<protein>
    <submittedName>
        <fullName evidence="3">PIN domain</fullName>
    </submittedName>
    <submittedName>
        <fullName evidence="2">Type II toxin-antitoxin system VapC family toxin</fullName>
    </submittedName>
</protein>
<dbReference type="Proteomes" id="UP000248897">
    <property type="component" value="Chromosome 1"/>
</dbReference>
<evidence type="ECO:0000313" key="4">
    <source>
        <dbReference type="Proteomes" id="UP000248897"/>
    </source>
</evidence>
<dbReference type="PANTHER" id="PTHR36173:SF2">
    <property type="entry name" value="RIBONUCLEASE VAPC16"/>
    <property type="match status" value="1"/>
</dbReference>
<accession>A0A2X4UDY8</accession>
<organism evidence="3 4">
    <name type="scientific">Serratia plymuthica</name>
    <dbReference type="NCBI Taxonomy" id="82996"/>
    <lineage>
        <taxon>Bacteria</taxon>
        <taxon>Pseudomonadati</taxon>
        <taxon>Pseudomonadota</taxon>
        <taxon>Gammaproteobacteria</taxon>
        <taxon>Enterobacterales</taxon>
        <taxon>Yersiniaceae</taxon>
        <taxon>Serratia</taxon>
    </lineage>
</organism>
<keyword evidence="5" id="KW-1185">Reference proteome</keyword>
<proteinExistence type="predicted"/>
<dbReference type="EMBL" id="LS483469">
    <property type="protein sequence ID" value="SQI32682.1"/>
    <property type="molecule type" value="Genomic_DNA"/>
</dbReference>
<dbReference type="AlphaFoldDB" id="A0A2X4UDY8"/>
<dbReference type="PANTHER" id="PTHR36173">
    <property type="entry name" value="RIBONUCLEASE VAPC16-RELATED"/>
    <property type="match status" value="1"/>
</dbReference>
<dbReference type="Gene3D" id="3.40.50.1010">
    <property type="entry name" value="5'-nuclease"/>
    <property type="match status" value="1"/>
</dbReference>
<dbReference type="InterPro" id="IPR041705">
    <property type="entry name" value="PIN_Sll0205"/>
</dbReference>
<evidence type="ECO:0000313" key="5">
    <source>
        <dbReference type="Proteomes" id="UP000594967"/>
    </source>
</evidence>
<evidence type="ECO:0000313" key="3">
    <source>
        <dbReference type="EMBL" id="SQI32682.1"/>
    </source>
</evidence>
<dbReference type="EMBL" id="CP065673">
    <property type="protein sequence ID" value="QPS22209.1"/>
    <property type="molecule type" value="Genomic_DNA"/>
</dbReference>
<dbReference type="InterPro" id="IPR052919">
    <property type="entry name" value="TA_system_RNase"/>
</dbReference>
<reference evidence="3 4" key="1">
    <citation type="submission" date="2018-06" db="EMBL/GenBank/DDBJ databases">
        <authorList>
            <consortium name="Pathogen Informatics"/>
            <person name="Doyle S."/>
        </authorList>
    </citation>
    <scope>NUCLEOTIDE SEQUENCE [LARGE SCALE GENOMIC DNA]</scope>
    <source>
        <strain evidence="3 4">NCTC12961</strain>
    </source>
</reference>
<dbReference type="InterPro" id="IPR002716">
    <property type="entry name" value="PIN_dom"/>
</dbReference>
<feature type="domain" description="PIN" evidence="1">
    <location>
        <begin position="5"/>
        <end position="119"/>
    </location>
</feature>
<dbReference type="SUPFAM" id="SSF88723">
    <property type="entry name" value="PIN domain-like"/>
    <property type="match status" value="1"/>
</dbReference>
<dbReference type="CDD" id="cd09872">
    <property type="entry name" value="PIN_Sll0205-like"/>
    <property type="match status" value="1"/>
</dbReference>
<evidence type="ECO:0000313" key="2">
    <source>
        <dbReference type="EMBL" id="QPS22209.1"/>
    </source>
</evidence>